<gene>
    <name evidence="1" type="ORF">GCM10018785_50990</name>
</gene>
<reference evidence="1" key="2">
    <citation type="submission" date="2020-09" db="EMBL/GenBank/DDBJ databases">
        <authorList>
            <person name="Sun Q."/>
            <person name="Ohkuma M."/>
        </authorList>
    </citation>
    <scope>NUCLEOTIDE SEQUENCE</scope>
    <source>
        <strain evidence="1">JCM 4784</strain>
    </source>
</reference>
<accession>A0A918ZY74</accession>
<dbReference type="EMBL" id="BNBT01000094">
    <property type="protein sequence ID" value="GHE76566.1"/>
    <property type="molecule type" value="Genomic_DNA"/>
</dbReference>
<protein>
    <submittedName>
        <fullName evidence="1">Uncharacterized protein</fullName>
    </submittedName>
</protein>
<evidence type="ECO:0000313" key="2">
    <source>
        <dbReference type="Proteomes" id="UP000608024"/>
    </source>
</evidence>
<comment type="caution">
    <text evidence="1">The sequence shown here is derived from an EMBL/GenBank/DDBJ whole genome shotgun (WGS) entry which is preliminary data.</text>
</comment>
<name>A0A918ZY74_9ACTN</name>
<reference evidence="1" key="1">
    <citation type="journal article" date="2014" name="Int. J. Syst. Evol. Microbiol.">
        <title>Complete genome sequence of Corynebacterium casei LMG S-19264T (=DSM 44701T), isolated from a smear-ripened cheese.</title>
        <authorList>
            <consortium name="US DOE Joint Genome Institute (JGI-PGF)"/>
            <person name="Walter F."/>
            <person name="Albersmeier A."/>
            <person name="Kalinowski J."/>
            <person name="Ruckert C."/>
        </authorList>
    </citation>
    <scope>NUCLEOTIDE SEQUENCE</scope>
    <source>
        <strain evidence="1">JCM 4784</strain>
    </source>
</reference>
<proteinExistence type="predicted"/>
<keyword evidence="2" id="KW-1185">Reference proteome</keyword>
<sequence>MEAADTVRLVVEDRADVEAAHHALGVDLLEGRLQPLAGLRRFLQGRDPERGVALLQAELLVPGGDLVRFELTEEQADGARHGARLTVVVRRVLVRRLHARGLGEEPLRFRHGVVAPDQHAQRGRLRGPLVRRKAVLRAGDLEGGDLVVPVVEQFVVGLGRGGQLVERVVDGRIVLARPAFDRGEMAVERGLDRLGGGAYLGSGGLRSIRHSADAIRTGPVPAQ</sequence>
<evidence type="ECO:0000313" key="1">
    <source>
        <dbReference type="EMBL" id="GHE76566.1"/>
    </source>
</evidence>
<dbReference type="AlphaFoldDB" id="A0A918ZY74"/>
<organism evidence="1 2">
    <name type="scientific">Streptomyces longispororuber</name>
    <dbReference type="NCBI Taxonomy" id="68230"/>
    <lineage>
        <taxon>Bacteria</taxon>
        <taxon>Bacillati</taxon>
        <taxon>Actinomycetota</taxon>
        <taxon>Actinomycetes</taxon>
        <taxon>Kitasatosporales</taxon>
        <taxon>Streptomycetaceae</taxon>
        <taxon>Streptomyces</taxon>
    </lineage>
</organism>
<dbReference type="Proteomes" id="UP000608024">
    <property type="component" value="Unassembled WGS sequence"/>
</dbReference>